<dbReference type="KEGG" id="tas:TASI_0198"/>
<sequence length="275" mass="31688">MKDEFISKAMTVLEQLEFYLPQVPKPVDWSAWAYRLRTVQNKFYLEAIKNLDEVRPESLQNIATQYEIIDKNTKAFLEGKPSNNVLLTGARGTGKSSLVKCMLTIYAESGLRLVEIDKVDLIYLSDLVDVLRERDEKFIIFCDDLSFDEGDVSYKELKSLLDGSIARRSSNVLIYATSNRRHLMPEFFSENEIHASEASEEKISLSDRFGLWISFYQFSQSEYLEVVDNGLISMGWPKERTSEAHTEALQWATQRGSRSGRIATHFVKYWIANHV</sequence>
<dbReference type="InterPro" id="IPR027417">
    <property type="entry name" value="P-loop_NTPase"/>
</dbReference>
<dbReference type="CDD" id="cd00009">
    <property type="entry name" value="AAA"/>
    <property type="match status" value="1"/>
</dbReference>
<name>G4QDH2_TAYAM</name>
<dbReference type="HOGENOM" id="CLU_039512_0_0_4"/>
<evidence type="ECO:0000313" key="1">
    <source>
        <dbReference type="EMBL" id="AEP35989.1"/>
    </source>
</evidence>
<dbReference type="Gene3D" id="3.40.50.300">
    <property type="entry name" value="P-loop containing nucleotide triphosphate hydrolases"/>
    <property type="match status" value="1"/>
</dbReference>
<dbReference type="STRING" id="1008459.TASI_0198"/>
<dbReference type="eggNOG" id="COG2607">
    <property type="taxonomic scope" value="Bacteria"/>
</dbReference>
<reference evidence="1 2" key="2">
    <citation type="journal article" date="2012" name="PLoS ONE">
        <title>Genomic characterization of the taylorella genus.</title>
        <authorList>
            <person name="Hebert L."/>
            <person name="Moumen B."/>
            <person name="Pons N."/>
            <person name="Duquesne F."/>
            <person name="Breuil M.F."/>
            <person name="Goux D."/>
            <person name="Batto J.M."/>
            <person name="Laugier C."/>
            <person name="Renault P."/>
            <person name="Petry S."/>
        </authorList>
    </citation>
    <scope>NUCLEOTIDE SEQUENCE [LARGE SCALE GENOMIC DNA]</scope>
    <source>
        <strain evidence="1 2">MCE3</strain>
    </source>
</reference>
<dbReference type="PANTHER" id="PTHR42935:SF1">
    <property type="entry name" value="SLR0930 PROTEIN"/>
    <property type="match status" value="1"/>
</dbReference>
<dbReference type="SUPFAM" id="SSF52540">
    <property type="entry name" value="P-loop containing nucleoside triphosphate hydrolases"/>
    <property type="match status" value="1"/>
</dbReference>
<reference key="1">
    <citation type="submission" date="2011-09" db="EMBL/GenBank/DDBJ databases">
        <title>Genomic characterization of the Taylorella genus.</title>
        <authorList>
            <person name="Hebert L."/>
            <person name="Moumen B."/>
            <person name="Pons N."/>
            <person name="Duquesne F."/>
            <person name="Breuil M.-F."/>
            <person name="Goux D."/>
            <person name="Batto J.-M."/>
            <person name="Renault P."/>
            <person name="Laugier C."/>
            <person name="Petry S."/>
        </authorList>
    </citation>
    <scope>NUCLEOTIDE SEQUENCE</scope>
    <source>
        <strain>MCE3</strain>
    </source>
</reference>
<gene>
    <name evidence="1" type="ordered locus">TASI_0198</name>
</gene>
<accession>G4QDH2</accession>
<dbReference type="PANTHER" id="PTHR42935">
    <property type="entry name" value="SLR0930 PROTEIN"/>
    <property type="match status" value="1"/>
</dbReference>
<dbReference type="Pfam" id="PF05673">
    <property type="entry name" value="DUF815"/>
    <property type="match status" value="1"/>
</dbReference>
<dbReference type="EMBL" id="CP003059">
    <property type="protein sequence ID" value="AEP35989.1"/>
    <property type="molecule type" value="Genomic_DNA"/>
</dbReference>
<dbReference type="Proteomes" id="UP000009284">
    <property type="component" value="Chromosome"/>
</dbReference>
<organism evidence="1 2">
    <name type="scientific">Taylorella asinigenitalis (strain MCE3)</name>
    <dbReference type="NCBI Taxonomy" id="1008459"/>
    <lineage>
        <taxon>Bacteria</taxon>
        <taxon>Pseudomonadati</taxon>
        <taxon>Pseudomonadota</taxon>
        <taxon>Betaproteobacteria</taxon>
        <taxon>Burkholderiales</taxon>
        <taxon>Alcaligenaceae</taxon>
        <taxon>Taylorella</taxon>
    </lineage>
</organism>
<evidence type="ECO:0000313" key="2">
    <source>
        <dbReference type="Proteomes" id="UP000009284"/>
    </source>
</evidence>
<dbReference type="OrthoDB" id="9812140at2"/>
<dbReference type="InterPro" id="IPR008533">
    <property type="entry name" value="DUF815"/>
</dbReference>
<keyword evidence="2" id="KW-1185">Reference proteome</keyword>
<dbReference type="RefSeq" id="WP_014110888.1">
    <property type="nucleotide sequence ID" value="NC_016043.1"/>
</dbReference>
<protein>
    <submittedName>
        <fullName evidence="1">Uncharacterized protein</fullName>
    </submittedName>
</protein>
<dbReference type="AlphaFoldDB" id="G4QDH2"/>
<proteinExistence type="predicted"/>